<accession>A0ABQ1DTL9</accession>
<gene>
    <name evidence="1" type="ORF">PSCICP_43080</name>
</gene>
<reference evidence="1 2" key="1">
    <citation type="submission" date="2020-05" db="EMBL/GenBank/DDBJ databases">
        <title>Genetic diversity of Pseudomonas cichorii.</title>
        <authorList>
            <person name="Tani S."/>
            <person name="Yagi H."/>
            <person name="Hashimoto S."/>
            <person name="Iiyama K."/>
            <person name="Furuya N."/>
        </authorList>
    </citation>
    <scope>NUCLEOTIDE SEQUENCE [LARGE SCALE GENOMIC DNA]</scope>
    <source>
        <strain evidence="1 2">LMG 2162</strain>
    </source>
</reference>
<comment type="caution">
    <text evidence="1">The sequence shown here is derived from an EMBL/GenBank/DDBJ whole genome shotgun (WGS) entry which is preliminary data.</text>
</comment>
<organism evidence="1 2">
    <name type="scientific">Pseudomonas cichorii</name>
    <dbReference type="NCBI Taxonomy" id="36746"/>
    <lineage>
        <taxon>Bacteria</taxon>
        <taxon>Pseudomonadati</taxon>
        <taxon>Pseudomonadota</taxon>
        <taxon>Gammaproteobacteria</taxon>
        <taxon>Pseudomonadales</taxon>
        <taxon>Pseudomonadaceae</taxon>
        <taxon>Pseudomonas</taxon>
    </lineage>
</organism>
<proteinExistence type="predicted"/>
<keyword evidence="2" id="KW-1185">Reference proteome</keyword>
<protein>
    <submittedName>
        <fullName evidence="1">Uncharacterized protein</fullName>
    </submittedName>
</protein>
<dbReference type="EMBL" id="BLWA01000016">
    <property type="protein sequence ID" value="GFM94336.1"/>
    <property type="molecule type" value="Genomic_DNA"/>
</dbReference>
<dbReference type="Proteomes" id="UP000614982">
    <property type="component" value="Unassembled WGS sequence"/>
</dbReference>
<evidence type="ECO:0000313" key="2">
    <source>
        <dbReference type="Proteomes" id="UP000614982"/>
    </source>
</evidence>
<name>A0ABQ1DTL9_PSECI</name>
<evidence type="ECO:0000313" key="1">
    <source>
        <dbReference type="EMBL" id="GFM94336.1"/>
    </source>
</evidence>
<sequence length="49" mass="5770">MANLTSREQEKPEKEDPDMLHAWNQVAMIASLTEQRFRDIGSWCDYKSI</sequence>